<dbReference type="EMBL" id="JACIEU010000001">
    <property type="protein sequence ID" value="MBB4146401.1"/>
    <property type="molecule type" value="Genomic_DNA"/>
</dbReference>
<evidence type="ECO:0000313" key="2">
    <source>
        <dbReference type="EMBL" id="MBB4146401.1"/>
    </source>
</evidence>
<name>A0A7W6LL59_9SPHN</name>
<dbReference type="AlphaFoldDB" id="A0A7W6LL59"/>
<accession>A0A7W6LL59</accession>
<reference evidence="2 3" key="1">
    <citation type="submission" date="2020-08" db="EMBL/GenBank/DDBJ databases">
        <title>Genomic Encyclopedia of Type Strains, Phase IV (KMG-IV): sequencing the most valuable type-strain genomes for metagenomic binning, comparative biology and taxonomic classification.</title>
        <authorList>
            <person name="Goeker M."/>
        </authorList>
    </citation>
    <scope>NUCLEOTIDE SEQUENCE [LARGE SCALE GENOMIC DNA]</scope>
    <source>
        <strain evidence="2 3">DSM 19371</strain>
    </source>
</reference>
<keyword evidence="3" id="KW-1185">Reference proteome</keyword>
<comment type="caution">
    <text evidence="2">The sequence shown here is derived from an EMBL/GenBank/DDBJ whole genome shotgun (WGS) entry which is preliminary data.</text>
</comment>
<organism evidence="2 3">
    <name type="scientific">Sphingobium scionense</name>
    <dbReference type="NCBI Taxonomy" id="1404341"/>
    <lineage>
        <taxon>Bacteria</taxon>
        <taxon>Pseudomonadati</taxon>
        <taxon>Pseudomonadota</taxon>
        <taxon>Alphaproteobacteria</taxon>
        <taxon>Sphingomonadales</taxon>
        <taxon>Sphingomonadaceae</taxon>
        <taxon>Sphingobium</taxon>
    </lineage>
</organism>
<feature type="region of interest" description="Disordered" evidence="1">
    <location>
        <begin position="41"/>
        <end position="70"/>
    </location>
</feature>
<sequence>MVRSIWRSGIYSALAALKETCRAASIPLFRSEFGIASANRMNQREPDRLTPRHRHSGFGPGEGKKRTDGTSATCCAIHPIEAPGWVDRGHRQAALQSQQRALVGRLRADWARLAAECPVSLAEHGAGPIGRECLGPAVATSAVPATARLRSYSPGSRRWTTHAGSRGSVMQAASCRQIPIARSPCASNSTPQSEVSRPPSNAAVNFLPLTAGNPKGLAISPVRAAQRQF</sequence>
<protein>
    <submittedName>
        <fullName evidence="2">Uncharacterized protein</fullName>
    </submittedName>
</protein>
<proteinExistence type="predicted"/>
<dbReference type="Proteomes" id="UP000590524">
    <property type="component" value="Unassembled WGS sequence"/>
</dbReference>
<gene>
    <name evidence="2" type="ORF">GGQ90_000154</name>
</gene>
<evidence type="ECO:0000256" key="1">
    <source>
        <dbReference type="SAM" id="MobiDB-lite"/>
    </source>
</evidence>
<evidence type="ECO:0000313" key="3">
    <source>
        <dbReference type="Proteomes" id="UP000590524"/>
    </source>
</evidence>